<sequence length="245" mass="28205">MQQSLISFQLARNSIQWVYELRILYANSRKYKAILNEVAKEHNSESIVSTPNILPLCPTRWLTRYSTIKSVVDNYLAVIKSSKEMSLSESITTATKANGLLDRFQKAETLSGLLMTLKPIYLLEQLNKSLQGKSMNVSSKFKIKQKNIVSMNLKFPEEDIHLKIFFRKYTQLIMTTQRILSERYDASKTSLNQDEKLETMLLSGKVNIELIGQYPELEKHTLSTQLALFRENVNPESIEEAKIGY</sequence>
<gene>
    <name evidence="1" type="ORF">LOD99_15467</name>
</gene>
<protein>
    <submittedName>
        <fullName evidence="1">Uncharacterized protein</fullName>
    </submittedName>
</protein>
<accession>A0AAV7KAL9</accession>
<comment type="caution">
    <text evidence="1">The sequence shown here is derived from an EMBL/GenBank/DDBJ whole genome shotgun (WGS) entry which is preliminary data.</text>
</comment>
<evidence type="ECO:0000313" key="1">
    <source>
        <dbReference type="EMBL" id="KAI6658198.1"/>
    </source>
</evidence>
<dbReference type="Proteomes" id="UP001165289">
    <property type="component" value="Unassembled WGS sequence"/>
</dbReference>
<dbReference type="AlphaFoldDB" id="A0AAV7KAL9"/>
<organism evidence="1 2">
    <name type="scientific">Oopsacas minuta</name>
    <dbReference type="NCBI Taxonomy" id="111878"/>
    <lineage>
        <taxon>Eukaryota</taxon>
        <taxon>Metazoa</taxon>
        <taxon>Porifera</taxon>
        <taxon>Hexactinellida</taxon>
        <taxon>Hexasterophora</taxon>
        <taxon>Lyssacinosida</taxon>
        <taxon>Leucopsacidae</taxon>
        <taxon>Oopsacas</taxon>
    </lineage>
</organism>
<name>A0AAV7KAL9_9METZ</name>
<reference evidence="1 2" key="1">
    <citation type="journal article" date="2023" name="BMC Biol.">
        <title>The compact genome of the sponge Oopsacas minuta (Hexactinellida) is lacking key metazoan core genes.</title>
        <authorList>
            <person name="Santini S."/>
            <person name="Schenkelaars Q."/>
            <person name="Jourda C."/>
            <person name="Duchesne M."/>
            <person name="Belahbib H."/>
            <person name="Rocher C."/>
            <person name="Selva M."/>
            <person name="Riesgo A."/>
            <person name="Vervoort M."/>
            <person name="Leys S.P."/>
            <person name="Kodjabachian L."/>
            <person name="Le Bivic A."/>
            <person name="Borchiellini C."/>
            <person name="Claverie J.M."/>
            <person name="Renard E."/>
        </authorList>
    </citation>
    <scope>NUCLEOTIDE SEQUENCE [LARGE SCALE GENOMIC DNA]</scope>
    <source>
        <strain evidence="1">SPO-2</strain>
    </source>
</reference>
<dbReference type="EMBL" id="JAKMXF010000099">
    <property type="protein sequence ID" value="KAI6658198.1"/>
    <property type="molecule type" value="Genomic_DNA"/>
</dbReference>
<keyword evidence="2" id="KW-1185">Reference proteome</keyword>
<proteinExistence type="predicted"/>
<evidence type="ECO:0000313" key="2">
    <source>
        <dbReference type="Proteomes" id="UP001165289"/>
    </source>
</evidence>